<dbReference type="FunFam" id="3.30.565.10:FF:000006">
    <property type="entry name" value="Sensor histidine kinase WalK"/>
    <property type="match status" value="1"/>
</dbReference>
<evidence type="ECO:0000256" key="2">
    <source>
        <dbReference type="ARBA" id="ARBA00004651"/>
    </source>
</evidence>
<keyword evidence="6 13" id="KW-0597">Phosphoprotein</keyword>
<dbReference type="Pfam" id="PF00072">
    <property type="entry name" value="Response_reg"/>
    <property type="match status" value="1"/>
</dbReference>
<dbReference type="AlphaFoldDB" id="A0A9D1P8L2"/>
<dbReference type="CDD" id="cd12914">
    <property type="entry name" value="PDC1_DGC_like"/>
    <property type="match status" value="1"/>
</dbReference>
<dbReference type="SUPFAM" id="SSF47384">
    <property type="entry name" value="Homodimeric domain of signal transducing histidine kinase"/>
    <property type="match status" value="1"/>
</dbReference>
<dbReference type="InterPro" id="IPR005467">
    <property type="entry name" value="His_kinase_dom"/>
</dbReference>
<dbReference type="PANTHER" id="PTHR43047">
    <property type="entry name" value="TWO-COMPONENT HISTIDINE PROTEIN KINASE"/>
    <property type="match status" value="1"/>
</dbReference>
<dbReference type="InterPro" id="IPR003594">
    <property type="entry name" value="HATPase_dom"/>
</dbReference>
<dbReference type="SUPFAM" id="SSF103190">
    <property type="entry name" value="Sensory domain-like"/>
    <property type="match status" value="1"/>
</dbReference>
<dbReference type="InterPro" id="IPR001789">
    <property type="entry name" value="Sig_transdc_resp-reg_receiver"/>
</dbReference>
<dbReference type="Proteomes" id="UP000886884">
    <property type="component" value="Unassembled WGS sequence"/>
</dbReference>
<evidence type="ECO:0000256" key="8">
    <source>
        <dbReference type="ARBA" id="ARBA00022692"/>
    </source>
</evidence>
<dbReference type="SMART" id="SM00448">
    <property type="entry name" value="REC"/>
    <property type="match status" value="1"/>
</dbReference>
<dbReference type="SMART" id="SM00388">
    <property type="entry name" value="HisKA"/>
    <property type="match status" value="1"/>
</dbReference>
<organism evidence="17 18">
    <name type="scientific">Candidatus Ornithocaccomicrobium faecavium</name>
    <dbReference type="NCBI Taxonomy" id="2840890"/>
    <lineage>
        <taxon>Bacteria</taxon>
        <taxon>Bacillati</taxon>
        <taxon>Bacillota</taxon>
        <taxon>Clostridia</taxon>
        <taxon>Candidatus Ornithocaccomicrobium</taxon>
    </lineage>
</organism>
<dbReference type="InterPro" id="IPR011006">
    <property type="entry name" value="CheY-like_superfamily"/>
</dbReference>
<comment type="function">
    <text evidence="12">May play the central regulatory role in sporulation. It may be an element of the effector pathway responsible for the activation of sporulation genes in response to nutritional stress. Spo0A may act in concert with spo0H (a sigma factor) to control the expression of some genes that are critical to the sporulation process.</text>
</comment>
<sequence length="856" mass="93976">MNGKTGAFSVRRGAIRAAMNVVLLVAVAVVLIFSVFLVRNKMLQNTQALGMALARSYAAEAELHLATLQQFALLAGEYLDETGEPAEAQAWLKGYFHKLTGIIGENSVDPYAVIGGRIVAANPWPGDEGFDFRQADWYRQALEAAGEAVCSDVYTDAITGKKVFTISLALAAPGDVFAMDVFLENASIRNIAYALPESSSYFLCDQNGALLYADTALEADGEKLQEYLDFLLAGIEDGSLLPYNASFRDLDGVARGAYFWRMTNGWTVILTIPFHAILQGDANLVVYLMAGIAVLLFAVLAYLSIRDVVQGRAARRANDAAHMLGDSFYGIYRINFREGVYEGIKMNPDIQHELPPKGAYALMLQAMETVVSPSTYQAFARSFSLESIRERVAEGIADYGGDYQRRFGTEYRWVNVRTLYDPVVTPDEVILCFRDVDEEKRRELQHSLLLQDALEAAQSSTKARTEFFSRMSHDMRTPLNAILGCCDLAQRECAAGESEKAQGHLGKIAFAGKQLLSLINDILELSRAEAGKTDLQEEPFDLRQMLQNTAELFRPMAANADKRFEVRLDLRADWVLGDEAKIGQVVNNLLSNAFKYSNPGASVRLEARQLEGSWPGGYEIVVEDTGIGMSAEFLEHLFEPYTRETAFSAHPSVGTGLGMPIVKNLVQQMAGTISVESELGKGSRFAVTLPLQAAQEPGAEAAAEPAQPFDWAGRNILVAEDNELNMEILTEILRQLGAQVLQAHNGREAVEVFAQSAPYSVDAILMDMQMPEMDGCQAASAIRALERADAPWVPIVAVTANAFKEDIDRTTRAGMDGHVSKPIQVEQLSLTLQKIVQERASRVDGAREKEKGHAGR</sequence>
<evidence type="ECO:0000313" key="18">
    <source>
        <dbReference type="Proteomes" id="UP000886884"/>
    </source>
</evidence>
<dbReference type="Gene3D" id="3.40.50.2300">
    <property type="match status" value="1"/>
</dbReference>
<dbReference type="PANTHER" id="PTHR43047:SF72">
    <property type="entry name" value="OSMOSENSING HISTIDINE PROTEIN KINASE SLN1"/>
    <property type="match status" value="1"/>
</dbReference>
<gene>
    <name evidence="17" type="ORF">IAA64_09860</name>
</gene>
<evidence type="ECO:0000256" key="3">
    <source>
        <dbReference type="ARBA" id="ARBA00012438"/>
    </source>
</evidence>
<evidence type="ECO:0000313" key="17">
    <source>
        <dbReference type="EMBL" id="HIV28267.1"/>
    </source>
</evidence>
<dbReference type="InterPro" id="IPR004358">
    <property type="entry name" value="Sig_transdc_His_kin-like_C"/>
</dbReference>
<dbReference type="PROSITE" id="PS50109">
    <property type="entry name" value="HIS_KIN"/>
    <property type="match status" value="1"/>
</dbReference>
<dbReference type="SUPFAM" id="SSF55874">
    <property type="entry name" value="ATPase domain of HSP90 chaperone/DNA topoisomerase II/histidine kinase"/>
    <property type="match status" value="1"/>
</dbReference>
<dbReference type="PROSITE" id="PS50110">
    <property type="entry name" value="RESPONSE_REGULATORY"/>
    <property type="match status" value="1"/>
</dbReference>
<dbReference type="Gene3D" id="1.10.287.130">
    <property type="match status" value="1"/>
</dbReference>
<evidence type="ECO:0000256" key="11">
    <source>
        <dbReference type="ARBA" id="ARBA00023012"/>
    </source>
</evidence>
<dbReference type="InterPro" id="IPR036097">
    <property type="entry name" value="HisK_dim/P_sf"/>
</dbReference>
<dbReference type="Gene3D" id="3.30.565.10">
    <property type="entry name" value="Histidine kinase-like ATPase, C-terminal domain"/>
    <property type="match status" value="1"/>
</dbReference>
<feature type="domain" description="Response regulatory" evidence="16">
    <location>
        <begin position="715"/>
        <end position="836"/>
    </location>
</feature>
<dbReference type="Pfam" id="PF00512">
    <property type="entry name" value="HisKA"/>
    <property type="match status" value="1"/>
</dbReference>
<dbReference type="CDD" id="cd17546">
    <property type="entry name" value="REC_hyHK_CKI1_RcsC-like"/>
    <property type="match status" value="1"/>
</dbReference>
<feature type="transmembrane region" description="Helical" evidence="14">
    <location>
        <begin position="17"/>
        <end position="38"/>
    </location>
</feature>
<keyword evidence="8 14" id="KW-0812">Transmembrane</keyword>
<feature type="transmembrane region" description="Helical" evidence="14">
    <location>
        <begin position="284"/>
        <end position="305"/>
    </location>
</feature>
<evidence type="ECO:0000256" key="13">
    <source>
        <dbReference type="PROSITE-ProRule" id="PRU00169"/>
    </source>
</evidence>
<keyword evidence="14" id="KW-0472">Membrane</keyword>
<dbReference type="SUPFAM" id="SSF52172">
    <property type="entry name" value="CheY-like"/>
    <property type="match status" value="1"/>
</dbReference>
<evidence type="ECO:0000259" key="15">
    <source>
        <dbReference type="PROSITE" id="PS50109"/>
    </source>
</evidence>
<dbReference type="EMBL" id="DVOT01000174">
    <property type="protein sequence ID" value="HIV28267.1"/>
    <property type="molecule type" value="Genomic_DNA"/>
</dbReference>
<dbReference type="SMART" id="SM00387">
    <property type="entry name" value="HATPase_c"/>
    <property type="match status" value="1"/>
</dbReference>
<reference evidence="17" key="1">
    <citation type="submission" date="2020-10" db="EMBL/GenBank/DDBJ databases">
        <authorList>
            <person name="Gilroy R."/>
        </authorList>
    </citation>
    <scope>NUCLEOTIDE SEQUENCE</scope>
    <source>
        <strain evidence="17">CHK183-6373</strain>
    </source>
</reference>
<keyword evidence="11" id="KW-0902">Two-component regulatory system</keyword>
<reference evidence="17" key="2">
    <citation type="journal article" date="2021" name="PeerJ">
        <title>Extensive microbial diversity within the chicken gut microbiome revealed by metagenomics and culture.</title>
        <authorList>
            <person name="Gilroy R."/>
            <person name="Ravi A."/>
            <person name="Getino M."/>
            <person name="Pursley I."/>
            <person name="Horton D.L."/>
            <person name="Alikhan N.F."/>
            <person name="Baker D."/>
            <person name="Gharbi K."/>
            <person name="Hall N."/>
            <person name="Watson M."/>
            <person name="Adriaenssens E.M."/>
            <person name="Foster-Nyarko E."/>
            <person name="Jarju S."/>
            <person name="Secka A."/>
            <person name="Antonio M."/>
            <person name="Oren A."/>
            <person name="Chaudhuri R.R."/>
            <person name="La Ragione R."/>
            <person name="Hildebrand F."/>
            <person name="Pallen M.J."/>
        </authorList>
    </citation>
    <scope>NUCLEOTIDE SEQUENCE</scope>
    <source>
        <strain evidence="17">CHK183-6373</strain>
    </source>
</reference>
<keyword evidence="9" id="KW-0418">Kinase</keyword>
<evidence type="ECO:0000259" key="16">
    <source>
        <dbReference type="PROSITE" id="PS50110"/>
    </source>
</evidence>
<proteinExistence type="predicted"/>
<comment type="catalytic activity">
    <reaction evidence="1">
        <text>ATP + protein L-histidine = ADP + protein N-phospho-L-histidine.</text>
        <dbReference type="EC" id="2.7.13.3"/>
    </reaction>
</comment>
<dbReference type="GO" id="GO:0005886">
    <property type="term" value="C:plasma membrane"/>
    <property type="evidence" value="ECO:0007669"/>
    <property type="project" value="UniProtKB-SubCell"/>
</dbReference>
<evidence type="ECO:0000256" key="6">
    <source>
        <dbReference type="ARBA" id="ARBA00022553"/>
    </source>
</evidence>
<dbReference type="CDD" id="cd00082">
    <property type="entry name" value="HisKA"/>
    <property type="match status" value="1"/>
</dbReference>
<keyword evidence="5" id="KW-1003">Cell membrane</keyword>
<evidence type="ECO:0000256" key="9">
    <source>
        <dbReference type="ARBA" id="ARBA00022777"/>
    </source>
</evidence>
<comment type="caution">
    <text evidence="17">The sequence shown here is derived from an EMBL/GenBank/DDBJ whole genome shotgun (WGS) entry which is preliminary data.</text>
</comment>
<evidence type="ECO:0000256" key="10">
    <source>
        <dbReference type="ARBA" id="ARBA00022989"/>
    </source>
</evidence>
<dbReference type="PRINTS" id="PR00344">
    <property type="entry name" value="BCTRLSENSOR"/>
</dbReference>
<accession>A0A9D1P8L2</accession>
<evidence type="ECO:0000256" key="7">
    <source>
        <dbReference type="ARBA" id="ARBA00022679"/>
    </source>
</evidence>
<keyword evidence="7" id="KW-0808">Transferase</keyword>
<dbReference type="GO" id="GO:0000155">
    <property type="term" value="F:phosphorelay sensor kinase activity"/>
    <property type="evidence" value="ECO:0007669"/>
    <property type="project" value="InterPro"/>
</dbReference>
<dbReference type="EC" id="2.7.13.3" evidence="3"/>
<dbReference type="InterPro" id="IPR003661">
    <property type="entry name" value="HisK_dim/P_dom"/>
</dbReference>
<evidence type="ECO:0000256" key="4">
    <source>
        <dbReference type="ARBA" id="ARBA00018672"/>
    </source>
</evidence>
<evidence type="ECO:0000256" key="12">
    <source>
        <dbReference type="ARBA" id="ARBA00024867"/>
    </source>
</evidence>
<evidence type="ECO:0000256" key="5">
    <source>
        <dbReference type="ARBA" id="ARBA00022475"/>
    </source>
</evidence>
<keyword evidence="10 14" id="KW-1133">Transmembrane helix</keyword>
<dbReference type="InterPro" id="IPR029151">
    <property type="entry name" value="Sensor-like_sf"/>
</dbReference>
<evidence type="ECO:0000256" key="1">
    <source>
        <dbReference type="ARBA" id="ARBA00000085"/>
    </source>
</evidence>
<name>A0A9D1P8L2_9FIRM</name>
<dbReference type="InterPro" id="IPR036890">
    <property type="entry name" value="HATPase_C_sf"/>
</dbReference>
<dbReference type="GO" id="GO:0009927">
    <property type="term" value="F:histidine phosphotransfer kinase activity"/>
    <property type="evidence" value="ECO:0007669"/>
    <property type="project" value="TreeGrafter"/>
</dbReference>
<evidence type="ECO:0000256" key="14">
    <source>
        <dbReference type="SAM" id="Phobius"/>
    </source>
</evidence>
<comment type="subcellular location">
    <subcellularLocation>
        <location evidence="2">Cell membrane</location>
        <topology evidence="2">Multi-pass membrane protein</topology>
    </subcellularLocation>
</comment>
<feature type="modified residue" description="4-aspartylphosphate" evidence="13">
    <location>
        <position position="767"/>
    </location>
</feature>
<dbReference type="Pfam" id="PF02518">
    <property type="entry name" value="HATPase_c"/>
    <property type="match status" value="1"/>
</dbReference>
<protein>
    <recommendedName>
        <fullName evidence="4">Stage 0 sporulation protein A homolog</fullName>
        <ecNumber evidence="3">2.7.13.3</ecNumber>
    </recommendedName>
</protein>
<dbReference type="Gene3D" id="3.30.450.20">
    <property type="entry name" value="PAS domain"/>
    <property type="match status" value="1"/>
</dbReference>
<feature type="domain" description="Histidine kinase" evidence="15">
    <location>
        <begin position="470"/>
        <end position="693"/>
    </location>
</feature>